<comment type="caution">
    <text evidence="1">The sequence shown here is derived from an EMBL/GenBank/DDBJ whole genome shotgun (WGS) entry which is preliminary data.</text>
</comment>
<proteinExistence type="predicted"/>
<dbReference type="EMBL" id="SRYB01000024">
    <property type="protein sequence ID" value="TGY77457.1"/>
    <property type="molecule type" value="Genomic_DNA"/>
</dbReference>
<accession>A0AC61RJB6</accession>
<gene>
    <name evidence="1" type="ORF">E5331_14210</name>
</gene>
<sequence>MKLFKISGMFAALLMLSSCSMFEIDNYDAPEETIRGEVVDVKTGNPVLTDQGSEGIRVRLTELSWGPNVEHNPDFYCRPDGTFQNTKIFKGNYNIRIDGPFIPLVRETADGVPLADETITTDIKGVTNVKFEVEPFLNVRIVGDPTVSNGVIKAKVVVERGVSEQDFRDKIQPMGNWNDSFLNMTDIQFFVSYSNSVGYRARDDRWSSAINYTGSEFNDKFGTPITITSNGQIPSGRKVWVRAAARINFDTPVGSGTRRWNYSEPIEVMIP</sequence>
<reference evidence="1" key="1">
    <citation type="submission" date="2019-04" db="EMBL/GenBank/DDBJ databases">
        <title>Microbes associate with the intestines of laboratory mice.</title>
        <authorList>
            <person name="Navarre W."/>
            <person name="Wong E."/>
            <person name="Huang K."/>
            <person name="Tropini C."/>
            <person name="Ng K."/>
            <person name="Yu B."/>
        </authorList>
    </citation>
    <scope>NUCLEOTIDE SEQUENCE</scope>
    <source>
        <strain evidence="1">NM04_E33</strain>
    </source>
</reference>
<evidence type="ECO:0000313" key="1">
    <source>
        <dbReference type="EMBL" id="TGY77457.1"/>
    </source>
</evidence>
<name>A0AC61RJB6_9BACT</name>
<organism evidence="1 2">
    <name type="scientific">Lepagella muris</name>
    <dbReference type="NCBI Taxonomy" id="3032870"/>
    <lineage>
        <taxon>Bacteria</taxon>
        <taxon>Pseudomonadati</taxon>
        <taxon>Bacteroidota</taxon>
        <taxon>Bacteroidia</taxon>
        <taxon>Bacteroidales</taxon>
        <taxon>Muribaculaceae</taxon>
        <taxon>Lepagella</taxon>
    </lineage>
</organism>
<protein>
    <submittedName>
        <fullName evidence="1">DUF3823 domain-containing protein</fullName>
    </submittedName>
</protein>
<evidence type="ECO:0000313" key="2">
    <source>
        <dbReference type="Proteomes" id="UP000306319"/>
    </source>
</evidence>
<keyword evidence="2" id="KW-1185">Reference proteome</keyword>
<dbReference type="Proteomes" id="UP000306319">
    <property type="component" value="Unassembled WGS sequence"/>
</dbReference>